<evidence type="ECO:0000313" key="2">
    <source>
        <dbReference type="EnsemblPlants" id="PAC:32922408.CDS.1"/>
    </source>
</evidence>
<dbReference type="Proteomes" id="UP000006727">
    <property type="component" value="Chromosome 4"/>
</dbReference>
<reference evidence="1 3" key="2">
    <citation type="journal article" date="2018" name="Plant J.">
        <title>The Physcomitrella patens chromosome-scale assembly reveals moss genome structure and evolution.</title>
        <authorList>
            <person name="Lang D."/>
            <person name="Ullrich K.K."/>
            <person name="Murat F."/>
            <person name="Fuchs J."/>
            <person name="Jenkins J."/>
            <person name="Haas F.B."/>
            <person name="Piednoel M."/>
            <person name="Gundlach H."/>
            <person name="Van Bel M."/>
            <person name="Meyberg R."/>
            <person name="Vives C."/>
            <person name="Morata J."/>
            <person name="Symeonidi A."/>
            <person name="Hiss M."/>
            <person name="Muchero W."/>
            <person name="Kamisugi Y."/>
            <person name="Saleh O."/>
            <person name="Blanc G."/>
            <person name="Decker E.L."/>
            <person name="van Gessel N."/>
            <person name="Grimwood J."/>
            <person name="Hayes R.D."/>
            <person name="Graham S.W."/>
            <person name="Gunter L.E."/>
            <person name="McDaniel S.F."/>
            <person name="Hoernstein S.N.W."/>
            <person name="Larsson A."/>
            <person name="Li F.W."/>
            <person name="Perroud P.F."/>
            <person name="Phillips J."/>
            <person name="Ranjan P."/>
            <person name="Rokshar D.S."/>
            <person name="Rothfels C.J."/>
            <person name="Schneider L."/>
            <person name="Shu S."/>
            <person name="Stevenson D.W."/>
            <person name="Thummler F."/>
            <person name="Tillich M."/>
            <person name="Villarreal Aguilar J.C."/>
            <person name="Widiez T."/>
            <person name="Wong G.K."/>
            <person name="Wymore A."/>
            <person name="Zhang Y."/>
            <person name="Zimmer A.D."/>
            <person name="Quatrano R.S."/>
            <person name="Mayer K.F.X."/>
            <person name="Goodstein D."/>
            <person name="Casacuberta J.M."/>
            <person name="Vandepoele K."/>
            <person name="Reski R."/>
            <person name="Cuming A.C."/>
            <person name="Tuskan G.A."/>
            <person name="Maumus F."/>
            <person name="Salse J."/>
            <person name="Schmutz J."/>
            <person name="Rensing S.A."/>
        </authorList>
    </citation>
    <scope>NUCLEOTIDE SEQUENCE [LARGE SCALE GENOMIC DNA]</scope>
    <source>
        <strain evidence="2 3">cv. Gransden 2004</strain>
    </source>
</reference>
<dbReference type="PaxDb" id="3218-PP1S60_194V6.1"/>
<evidence type="ECO:0000313" key="3">
    <source>
        <dbReference type="Proteomes" id="UP000006727"/>
    </source>
</evidence>
<protein>
    <submittedName>
        <fullName evidence="1 2">Uncharacterized protein</fullName>
    </submittedName>
</protein>
<dbReference type="EnsemblPlants" id="Pp3c4_24450V3.1">
    <property type="protein sequence ID" value="PAC:32922408.CDS.1"/>
    <property type="gene ID" value="Pp3c4_24450"/>
</dbReference>
<sequence length="51" mass="5717">MGATWACQGQCIAPLFLALIWSSLDLLCHKWSALLLHKHLSKTSFFSCIPK</sequence>
<proteinExistence type="predicted"/>
<keyword evidence="3" id="KW-1185">Reference proteome</keyword>
<dbReference type="EMBL" id="ABEU02000004">
    <property type="protein sequence ID" value="PNR55796.1"/>
    <property type="molecule type" value="Genomic_DNA"/>
</dbReference>
<dbReference type="Gramene" id="Pp3c4_24450V3.2">
    <property type="protein sequence ID" value="PAC:32922409.CDS.1"/>
    <property type="gene ID" value="Pp3c4_24450"/>
</dbReference>
<evidence type="ECO:0000313" key="1">
    <source>
        <dbReference type="EMBL" id="PNR55796.1"/>
    </source>
</evidence>
<dbReference type="AlphaFoldDB" id="A0A2K1KPX5"/>
<reference evidence="2" key="3">
    <citation type="submission" date="2020-12" db="UniProtKB">
        <authorList>
            <consortium name="EnsemblPlants"/>
        </authorList>
    </citation>
    <scope>IDENTIFICATION</scope>
</reference>
<dbReference type="EnsemblPlants" id="Pp3c4_24450V3.2">
    <property type="protein sequence ID" value="PAC:32922409.CDS.1"/>
    <property type="gene ID" value="Pp3c4_24450"/>
</dbReference>
<name>A0A2K1KPX5_PHYPA</name>
<organism evidence="1">
    <name type="scientific">Physcomitrium patens</name>
    <name type="common">Spreading-leaved earth moss</name>
    <name type="synonym">Physcomitrella patens</name>
    <dbReference type="NCBI Taxonomy" id="3218"/>
    <lineage>
        <taxon>Eukaryota</taxon>
        <taxon>Viridiplantae</taxon>
        <taxon>Streptophyta</taxon>
        <taxon>Embryophyta</taxon>
        <taxon>Bryophyta</taxon>
        <taxon>Bryophytina</taxon>
        <taxon>Bryopsida</taxon>
        <taxon>Funariidae</taxon>
        <taxon>Funariales</taxon>
        <taxon>Funariaceae</taxon>
        <taxon>Physcomitrium</taxon>
    </lineage>
</organism>
<accession>A0A2K1KPX5</accession>
<dbReference type="InParanoid" id="A0A2K1KPX5"/>
<dbReference type="Gramene" id="Pp3c4_24450V3.1">
    <property type="protein sequence ID" value="PAC:32922408.CDS.1"/>
    <property type="gene ID" value="Pp3c4_24450"/>
</dbReference>
<gene>
    <name evidence="1" type="ORF">PHYPA_006693</name>
</gene>
<reference evidence="1 3" key="1">
    <citation type="journal article" date="2008" name="Science">
        <title>The Physcomitrella genome reveals evolutionary insights into the conquest of land by plants.</title>
        <authorList>
            <person name="Rensing S."/>
            <person name="Lang D."/>
            <person name="Zimmer A."/>
            <person name="Terry A."/>
            <person name="Salamov A."/>
            <person name="Shapiro H."/>
            <person name="Nishiyama T."/>
            <person name="Perroud P.-F."/>
            <person name="Lindquist E."/>
            <person name="Kamisugi Y."/>
            <person name="Tanahashi T."/>
            <person name="Sakakibara K."/>
            <person name="Fujita T."/>
            <person name="Oishi K."/>
            <person name="Shin-I T."/>
            <person name="Kuroki Y."/>
            <person name="Toyoda A."/>
            <person name="Suzuki Y."/>
            <person name="Hashimoto A."/>
            <person name="Yamaguchi K."/>
            <person name="Sugano A."/>
            <person name="Kohara Y."/>
            <person name="Fujiyama A."/>
            <person name="Anterola A."/>
            <person name="Aoki S."/>
            <person name="Ashton N."/>
            <person name="Barbazuk W.B."/>
            <person name="Barker E."/>
            <person name="Bennetzen J."/>
            <person name="Bezanilla M."/>
            <person name="Blankenship R."/>
            <person name="Cho S.H."/>
            <person name="Dutcher S."/>
            <person name="Estelle M."/>
            <person name="Fawcett J.A."/>
            <person name="Gundlach H."/>
            <person name="Hanada K."/>
            <person name="Heyl A."/>
            <person name="Hicks K.A."/>
            <person name="Hugh J."/>
            <person name="Lohr M."/>
            <person name="Mayer K."/>
            <person name="Melkozernov A."/>
            <person name="Murata T."/>
            <person name="Nelson D."/>
            <person name="Pils B."/>
            <person name="Prigge M."/>
            <person name="Reiss B."/>
            <person name="Renner T."/>
            <person name="Rombauts S."/>
            <person name="Rushton P."/>
            <person name="Sanderfoot A."/>
            <person name="Schween G."/>
            <person name="Shiu S.-H."/>
            <person name="Stueber K."/>
            <person name="Theodoulou F.L."/>
            <person name="Tu H."/>
            <person name="Van de Peer Y."/>
            <person name="Verrier P.J."/>
            <person name="Waters E."/>
            <person name="Wood A."/>
            <person name="Yang L."/>
            <person name="Cove D."/>
            <person name="Cuming A."/>
            <person name="Hasebe M."/>
            <person name="Lucas S."/>
            <person name="Mishler D.B."/>
            <person name="Reski R."/>
            <person name="Grigoriev I."/>
            <person name="Quatrano R.S."/>
            <person name="Boore J.L."/>
        </authorList>
    </citation>
    <scope>NUCLEOTIDE SEQUENCE [LARGE SCALE GENOMIC DNA]</scope>
    <source>
        <strain evidence="2 3">cv. Gransden 2004</strain>
    </source>
</reference>